<reference evidence="1 2" key="1">
    <citation type="submission" date="2019-07" db="EMBL/GenBank/DDBJ databases">
        <title>Draft genome assembly of a fouling barnacle, Amphibalanus amphitrite (Darwin, 1854): The first reference genome for Thecostraca.</title>
        <authorList>
            <person name="Kim W."/>
        </authorList>
    </citation>
    <scope>NUCLEOTIDE SEQUENCE [LARGE SCALE GENOMIC DNA]</scope>
    <source>
        <strain evidence="1">SNU_AA5</strain>
        <tissue evidence="1">Soma without cirri and trophi</tissue>
    </source>
</reference>
<gene>
    <name evidence="1" type="ORF">FJT64_006130</name>
</gene>
<protein>
    <submittedName>
        <fullName evidence="1">Uncharacterized protein</fullName>
    </submittedName>
</protein>
<evidence type="ECO:0000313" key="1">
    <source>
        <dbReference type="EMBL" id="KAF0296439.1"/>
    </source>
</evidence>
<proteinExistence type="predicted"/>
<sequence>MVHWKRDLDLYTIGRPLERNAGFWLDYMKGLKVEERACRGTTPPVPSDAIKVDKRYSSEVFTSKRDVEVRQTLVAVKETRPVYQLKMAPAVPQYTN</sequence>
<organism evidence="1 2">
    <name type="scientific">Amphibalanus amphitrite</name>
    <name type="common">Striped barnacle</name>
    <name type="synonym">Balanus amphitrite</name>
    <dbReference type="NCBI Taxonomy" id="1232801"/>
    <lineage>
        <taxon>Eukaryota</taxon>
        <taxon>Metazoa</taxon>
        <taxon>Ecdysozoa</taxon>
        <taxon>Arthropoda</taxon>
        <taxon>Crustacea</taxon>
        <taxon>Multicrustacea</taxon>
        <taxon>Cirripedia</taxon>
        <taxon>Thoracica</taxon>
        <taxon>Thoracicalcarea</taxon>
        <taxon>Balanomorpha</taxon>
        <taxon>Balanoidea</taxon>
        <taxon>Balanidae</taxon>
        <taxon>Amphibalaninae</taxon>
        <taxon>Amphibalanus</taxon>
    </lineage>
</organism>
<dbReference type="EMBL" id="VIIS01001560">
    <property type="protein sequence ID" value="KAF0296439.1"/>
    <property type="molecule type" value="Genomic_DNA"/>
</dbReference>
<dbReference type="Proteomes" id="UP000440578">
    <property type="component" value="Unassembled WGS sequence"/>
</dbReference>
<comment type="caution">
    <text evidence="1">The sequence shown here is derived from an EMBL/GenBank/DDBJ whole genome shotgun (WGS) entry which is preliminary data.</text>
</comment>
<keyword evidence="2" id="KW-1185">Reference proteome</keyword>
<dbReference type="AlphaFoldDB" id="A0A6A4VU08"/>
<name>A0A6A4VU08_AMPAM</name>
<evidence type="ECO:0000313" key="2">
    <source>
        <dbReference type="Proteomes" id="UP000440578"/>
    </source>
</evidence>
<accession>A0A6A4VU08</accession>